<protein>
    <submittedName>
        <fullName evidence="1">Uncharacterized protein</fullName>
    </submittedName>
</protein>
<keyword evidence="2" id="KW-1185">Reference proteome</keyword>
<dbReference type="Proteomes" id="UP001055108">
    <property type="component" value="Unassembled WGS sequence"/>
</dbReference>
<evidence type="ECO:0000313" key="2">
    <source>
        <dbReference type="Proteomes" id="UP001055108"/>
    </source>
</evidence>
<organism evidence="1 2">
    <name type="scientific">Methylobacterium gregans</name>
    <dbReference type="NCBI Taxonomy" id="374424"/>
    <lineage>
        <taxon>Bacteria</taxon>
        <taxon>Pseudomonadati</taxon>
        <taxon>Pseudomonadota</taxon>
        <taxon>Alphaproteobacteria</taxon>
        <taxon>Hyphomicrobiales</taxon>
        <taxon>Methylobacteriaceae</taxon>
        <taxon>Methylobacterium</taxon>
    </lineage>
</organism>
<gene>
    <name evidence="1" type="ORF">NBEOAGPD_2788</name>
</gene>
<reference evidence="1" key="2">
    <citation type="submission" date="2021-08" db="EMBL/GenBank/DDBJ databases">
        <authorList>
            <person name="Tani A."/>
            <person name="Ola A."/>
            <person name="Ogura Y."/>
            <person name="Katsura K."/>
            <person name="Hayashi T."/>
        </authorList>
    </citation>
    <scope>NUCLEOTIDE SEQUENCE</scope>
    <source>
        <strain evidence="1">NBRC 103626</strain>
    </source>
</reference>
<sequence>MVAERLAVPVFSLSYERSGPRPAARSTAVDDADIHLLLEVARRQGLLVQGGAAERHGLELRQDLDRRQGATLDKELGYLLHHPIPGFLCAKPIEQVLDLGEAHVDAPGLALGGLGSGGERGALGLRILASRPDHSVQRPLVSEERPFQLLWQKVPKGAFQ</sequence>
<evidence type="ECO:0000313" key="1">
    <source>
        <dbReference type="EMBL" id="GJD79559.1"/>
    </source>
</evidence>
<dbReference type="AlphaFoldDB" id="A0AA37MCH8"/>
<comment type="caution">
    <text evidence="1">The sequence shown here is derived from an EMBL/GenBank/DDBJ whole genome shotgun (WGS) entry which is preliminary data.</text>
</comment>
<name>A0AA37MCH8_9HYPH</name>
<proteinExistence type="predicted"/>
<reference evidence="1" key="1">
    <citation type="journal article" date="2016" name="Front. Microbiol.">
        <title>Genome Sequence of the Piezophilic, Mesophilic Sulfate-Reducing Bacterium Desulfovibrio indicus J2T.</title>
        <authorList>
            <person name="Cao J."/>
            <person name="Maignien L."/>
            <person name="Shao Z."/>
            <person name="Alain K."/>
            <person name="Jebbar M."/>
        </authorList>
    </citation>
    <scope>NUCLEOTIDE SEQUENCE</scope>
    <source>
        <strain evidence="1">NBRC 103626</strain>
    </source>
</reference>
<accession>A0AA37MCH8</accession>
<dbReference type="EMBL" id="BPQM01000064">
    <property type="protein sequence ID" value="GJD79559.1"/>
    <property type="molecule type" value="Genomic_DNA"/>
</dbReference>